<gene>
    <name evidence="1" type="ORF">C7I55_25800</name>
</gene>
<reference evidence="1 2" key="1">
    <citation type="submission" date="2018-03" db="EMBL/GenBank/DDBJ databases">
        <title>The draft genome of Sphingosinicella sp. GL-C-18.</title>
        <authorList>
            <person name="Liu L."/>
            <person name="Li L."/>
            <person name="Liang L."/>
            <person name="Zhang X."/>
            <person name="Wang T."/>
        </authorList>
    </citation>
    <scope>NUCLEOTIDE SEQUENCE [LARGE SCALE GENOMIC DNA]</scope>
    <source>
        <strain evidence="1 2">GL-C-18</strain>
    </source>
</reference>
<sequence>MTRADAPEILNEAIPLYLGYGFLAEPEPDLTRVADHFGGEEAWRLRPSLEALISEVDHIRPKLDAQTAEANDDWVMSFIRAEFPFLDETGRGALAWFWQSRNT</sequence>
<organism evidence="1 2">
    <name type="scientific">Allosphingosinicella deserti</name>
    <dbReference type="NCBI Taxonomy" id="2116704"/>
    <lineage>
        <taxon>Bacteria</taxon>
        <taxon>Pseudomonadati</taxon>
        <taxon>Pseudomonadota</taxon>
        <taxon>Alphaproteobacteria</taxon>
        <taxon>Sphingomonadales</taxon>
        <taxon>Sphingomonadaceae</taxon>
        <taxon>Allosphingosinicella</taxon>
    </lineage>
</organism>
<dbReference type="Proteomes" id="UP000241167">
    <property type="component" value="Unassembled WGS sequence"/>
</dbReference>
<comment type="caution">
    <text evidence="1">The sequence shown here is derived from an EMBL/GenBank/DDBJ whole genome shotgun (WGS) entry which is preliminary data.</text>
</comment>
<protein>
    <submittedName>
        <fullName evidence="1">Uncharacterized protein</fullName>
    </submittedName>
</protein>
<dbReference type="AlphaFoldDB" id="A0A2P7QEU3"/>
<keyword evidence="2" id="KW-1185">Reference proteome</keyword>
<evidence type="ECO:0000313" key="1">
    <source>
        <dbReference type="EMBL" id="PSJ36489.1"/>
    </source>
</evidence>
<evidence type="ECO:0000313" key="2">
    <source>
        <dbReference type="Proteomes" id="UP000241167"/>
    </source>
</evidence>
<accession>A0A2P7QEU3</accession>
<dbReference type="RefSeq" id="WP_106515936.1">
    <property type="nucleotide sequence ID" value="NZ_PXYI01000013.1"/>
</dbReference>
<name>A0A2P7QEU3_9SPHN</name>
<dbReference type="OrthoDB" id="7347988at2"/>
<proteinExistence type="predicted"/>
<dbReference type="EMBL" id="PXYI01000013">
    <property type="protein sequence ID" value="PSJ36489.1"/>
    <property type="molecule type" value="Genomic_DNA"/>
</dbReference>